<dbReference type="OrthoDB" id="9802448at2"/>
<gene>
    <name evidence="9" type="primary">mutS</name>
    <name evidence="13" type="ORF">SAMN05421644_15910</name>
</gene>
<dbReference type="GO" id="GO:0140664">
    <property type="term" value="F:ATP-dependent DNA damage sensor activity"/>
    <property type="evidence" value="ECO:0007669"/>
    <property type="project" value="InterPro"/>
</dbReference>
<dbReference type="InterPro" id="IPR016151">
    <property type="entry name" value="DNA_mismatch_repair_MutS_N"/>
</dbReference>
<organism evidence="13 14">
    <name type="scientific">Allochromatium warmingii</name>
    <name type="common">Chromatium warmingii</name>
    <dbReference type="NCBI Taxonomy" id="61595"/>
    <lineage>
        <taxon>Bacteria</taxon>
        <taxon>Pseudomonadati</taxon>
        <taxon>Pseudomonadota</taxon>
        <taxon>Gammaproteobacteria</taxon>
        <taxon>Chromatiales</taxon>
        <taxon>Chromatiaceae</taxon>
        <taxon>Allochromatium</taxon>
    </lineage>
</organism>
<dbReference type="InterPro" id="IPR005748">
    <property type="entry name" value="DNA_mismatch_repair_MutS"/>
</dbReference>
<evidence type="ECO:0000259" key="12">
    <source>
        <dbReference type="PROSITE" id="PS00486"/>
    </source>
</evidence>
<evidence type="ECO:0000256" key="3">
    <source>
        <dbReference type="ARBA" id="ARBA00022741"/>
    </source>
</evidence>
<dbReference type="InterPro" id="IPR000432">
    <property type="entry name" value="DNA_mismatch_repair_MutS_C"/>
</dbReference>
<evidence type="ECO:0000256" key="10">
    <source>
        <dbReference type="RuleBase" id="RU003756"/>
    </source>
</evidence>
<name>A0A1H3JJI0_ALLWA</name>
<keyword evidence="5 9" id="KW-0067">ATP-binding</keyword>
<feature type="domain" description="DNA mismatch repair proteins mutS family" evidence="12">
    <location>
        <begin position="678"/>
        <end position="694"/>
    </location>
</feature>
<evidence type="ECO:0000313" key="13">
    <source>
        <dbReference type="EMBL" id="SDY39729.1"/>
    </source>
</evidence>
<dbReference type="GO" id="GO:0003684">
    <property type="term" value="F:damaged DNA binding"/>
    <property type="evidence" value="ECO:0007669"/>
    <property type="project" value="UniProtKB-UniRule"/>
</dbReference>
<keyword evidence="7 9" id="KW-0234">DNA repair</keyword>
<feature type="compositionally biased region" description="Polar residues" evidence="11">
    <location>
        <begin position="797"/>
        <end position="810"/>
    </location>
</feature>
<dbReference type="Gene3D" id="3.30.420.110">
    <property type="entry name" value="MutS, connector domain"/>
    <property type="match status" value="1"/>
</dbReference>
<dbReference type="InterPro" id="IPR007860">
    <property type="entry name" value="DNA_mmatch_repair_MutS_con_dom"/>
</dbReference>
<evidence type="ECO:0000256" key="1">
    <source>
        <dbReference type="ARBA" id="ARBA00006271"/>
    </source>
</evidence>
<dbReference type="Pfam" id="PF00488">
    <property type="entry name" value="MutS_V"/>
    <property type="match status" value="1"/>
</dbReference>
<protein>
    <recommendedName>
        <fullName evidence="2 9">DNA mismatch repair protein MutS</fullName>
    </recommendedName>
</protein>
<dbReference type="SUPFAM" id="SSF53150">
    <property type="entry name" value="DNA repair protein MutS, domain II"/>
    <property type="match status" value="1"/>
</dbReference>
<dbReference type="SMART" id="SM00533">
    <property type="entry name" value="MUTSd"/>
    <property type="match status" value="1"/>
</dbReference>
<dbReference type="InterPro" id="IPR007695">
    <property type="entry name" value="DNA_mismatch_repair_MutS-lik_N"/>
</dbReference>
<comment type="function">
    <text evidence="8 9">This protein is involved in the repair of mismatches in DNA. It is possible that it carries out the mismatch recognition step. This protein has a weak ATPase activity.</text>
</comment>
<dbReference type="SMART" id="SM00534">
    <property type="entry name" value="MUTSac"/>
    <property type="match status" value="1"/>
</dbReference>
<dbReference type="PROSITE" id="PS00486">
    <property type="entry name" value="DNA_MISMATCH_REPAIR_2"/>
    <property type="match status" value="1"/>
</dbReference>
<dbReference type="Gene3D" id="3.40.1170.10">
    <property type="entry name" value="DNA repair protein MutS, domain I"/>
    <property type="match status" value="1"/>
</dbReference>
<dbReference type="Gene3D" id="6.10.140.430">
    <property type="match status" value="1"/>
</dbReference>
<reference evidence="14" key="1">
    <citation type="submission" date="2016-10" db="EMBL/GenBank/DDBJ databases">
        <authorList>
            <person name="Varghese N."/>
            <person name="Submissions S."/>
        </authorList>
    </citation>
    <scope>NUCLEOTIDE SEQUENCE [LARGE SCALE GENOMIC DNA]</scope>
    <source>
        <strain evidence="14">DSM 173</strain>
    </source>
</reference>
<evidence type="ECO:0000256" key="6">
    <source>
        <dbReference type="ARBA" id="ARBA00023125"/>
    </source>
</evidence>
<dbReference type="AlphaFoldDB" id="A0A1H3JJI0"/>
<dbReference type="RefSeq" id="WP_091335289.1">
    <property type="nucleotide sequence ID" value="NZ_FNOW01000059.1"/>
</dbReference>
<dbReference type="Pfam" id="PF05192">
    <property type="entry name" value="MutS_III"/>
    <property type="match status" value="1"/>
</dbReference>
<dbReference type="InterPro" id="IPR036187">
    <property type="entry name" value="DNA_mismatch_repair_MutS_sf"/>
</dbReference>
<dbReference type="CDD" id="cd03284">
    <property type="entry name" value="ABC_MutS1"/>
    <property type="match status" value="1"/>
</dbReference>
<dbReference type="InterPro" id="IPR017261">
    <property type="entry name" value="DNA_mismatch_repair_MutS/MSH"/>
</dbReference>
<sequence>MMQQYLRIKADYPHMLLLYRMGDFYELFFEDAERAARLLDITLTKRGQSAGQPIPMAGVPYHAVEGYLAKLVRQGVSVAICEQIGDPALAKGPVERRVTRIVTPGTLTDEALLEERRENLLLAIAESASGLGLAVLELSSGRFSVLEVGASEALLSELERLKPAEILLSEDSRLAHDLRLEQGITRRPAWHFAPDSGRRMLCEQFGTRDLDGFGCAGLTLAIGAAGCLLQYVRDTQFAALPHIRSLSTESRDTALILDAATRRNLEITTSLGGRPEHTLLGVLDQTVTAMGSRLLRRWLNRPLRDREAIRARHTALEALIRVGHGAALQSLLAEIGDLERILARVALGTARPRDLAVLRDSLAVLPELRAELAHSPDALLATLRDEIGEHPEVLNKLQSAILEQPPLLIRDGGVIAPGYDEELDRLRTLSEQADQFLLDLEARERARTGITNLKVGYNRVHGYYIELSRTQAEQVPPDFVRRQTLKGVERYITPELKRFEDDVLSSRERALAREKWLYESLLIELGQSLGPLQLAASAVAMLDVLCNLAERAQKLNWNCPELTQRTQIDIQNGRHPVVERVLDTPFVANSLRLDSKRRMLIITGPNMGGKSTYMRQIALIVLLAHAGSFVPARRAVIGPIDRIFSRIGASDDLAGGRSTFMVEMEETANILNNATAQSLILMDEIGRGTSTFDGLSLAWACAIELATRIAAYSLFATHYFELTTLPETYPSIANVHLDAIEHGQSIVFLHALRDGPANQSYGLAVAALAGVPPDVIERARARLRELEESAHRHATRKTQQLSLFSLETDSTPPPAVEPDRQPPVVESHAPIEPIESPLYQALRELDPDTLTPRAALEALYQLRALLNASS</sequence>
<dbReference type="InterPro" id="IPR045076">
    <property type="entry name" value="MutS"/>
</dbReference>
<dbReference type="Gene3D" id="3.40.50.300">
    <property type="entry name" value="P-loop containing nucleotide triphosphate hydrolases"/>
    <property type="match status" value="1"/>
</dbReference>
<dbReference type="EMBL" id="FNOW01000059">
    <property type="protein sequence ID" value="SDY39729.1"/>
    <property type="molecule type" value="Genomic_DNA"/>
</dbReference>
<dbReference type="Pfam" id="PF01624">
    <property type="entry name" value="MutS_I"/>
    <property type="match status" value="1"/>
</dbReference>
<dbReference type="FunFam" id="1.10.1420.10:FF:000002">
    <property type="entry name" value="DNA mismatch repair protein MutS"/>
    <property type="match status" value="1"/>
</dbReference>
<evidence type="ECO:0000256" key="4">
    <source>
        <dbReference type="ARBA" id="ARBA00022763"/>
    </source>
</evidence>
<dbReference type="InterPro" id="IPR027417">
    <property type="entry name" value="P-loop_NTPase"/>
</dbReference>
<evidence type="ECO:0000256" key="2">
    <source>
        <dbReference type="ARBA" id="ARBA00021982"/>
    </source>
</evidence>
<feature type="binding site" evidence="9">
    <location>
        <begin position="604"/>
        <end position="611"/>
    </location>
    <ligand>
        <name>ATP</name>
        <dbReference type="ChEBI" id="CHEBI:30616"/>
    </ligand>
</feature>
<dbReference type="NCBIfam" id="NF003810">
    <property type="entry name" value="PRK05399.1"/>
    <property type="match status" value="1"/>
</dbReference>
<evidence type="ECO:0000256" key="8">
    <source>
        <dbReference type="ARBA" id="ARBA00024647"/>
    </source>
</evidence>
<dbReference type="GO" id="GO:0006298">
    <property type="term" value="P:mismatch repair"/>
    <property type="evidence" value="ECO:0007669"/>
    <property type="project" value="UniProtKB-UniRule"/>
</dbReference>
<dbReference type="FunFam" id="3.40.50.300:FF:000283">
    <property type="entry name" value="DNA mismatch repair protein MutS"/>
    <property type="match status" value="1"/>
</dbReference>
<dbReference type="GO" id="GO:0030983">
    <property type="term" value="F:mismatched DNA binding"/>
    <property type="evidence" value="ECO:0007669"/>
    <property type="project" value="InterPro"/>
</dbReference>
<dbReference type="InterPro" id="IPR036678">
    <property type="entry name" value="MutS_con_dom_sf"/>
</dbReference>
<dbReference type="FunFam" id="3.40.1170.10:FF:000001">
    <property type="entry name" value="DNA mismatch repair protein MutS"/>
    <property type="match status" value="1"/>
</dbReference>
<dbReference type="STRING" id="61595.SAMN05421644_15910"/>
<evidence type="ECO:0000256" key="5">
    <source>
        <dbReference type="ARBA" id="ARBA00022840"/>
    </source>
</evidence>
<proteinExistence type="inferred from homology"/>
<keyword evidence="4 9" id="KW-0227">DNA damage</keyword>
<dbReference type="PANTHER" id="PTHR11361:SF34">
    <property type="entry name" value="DNA MISMATCH REPAIR PROTEIN MSH1, MITOCHONDRIAL"/>
    <property type="match status" value="1"/>
</dbReference>
<evidence type="ECO:0000313" key="14">
    <source>
        <dbReference type="Proteomes" id="UP000198672"/>
    </source>
</evidence>
<keyword evidence="14" id="KW-1185">Reference proteome</keyword>
<dbReference type="InterPro" id="IPR007861">
    <property type="entry name" value="DNA_mismatch_repair_MutS_clamp"/>
</dbReference>
<dbReference type="PIRSF" id="PIRSF037677">
    <property type="entry name" value="DNA_mis_repair_Msh6"/>
    <property type="match status" value="1"/>
</dbReference>
<dbReference type="HAMAP" id="MF_00096">
    <property type="entry name" value="MutS"/>
    <property type="match status" value="1"/>
</dbReference>
<dbReference type="GO" id="GO:0005829">
    <property type="term" value="C:cytosol"/>
    <property type="evidence" value="ECO:0007669"/>
    <property type="project" value="TreeGrafter"/>
</dbReference>
<comment type="similarity">
    <text evidence="1 9 10">Belongs to the DNA mismatch repair MutS family.</text>
</comment>
<dbReference type="SUPFAM" id="SSF48334">
    <property type="entry name" value="DNA repair protein MutS, domain III"/>
    <property type="match status" value="1"/>
</dbReference>
<dbReference type="InterPro" id="IPR007696">
    <property type="entry name" value="DNA_mismatch_repair_MutS_core"/>
</dbReference>
<evidence type="ECO:0000256" key="9">
    <source>
        <dbReference type="HAMAP-Rule" id="MF_00096"/>
    </source>
</evidence>
<accession>A0A1H3JJI0</accession>
<dbReference type="SUPFAM" id="SSF55271">
    <property type="entry name" value="DNA repair protein MutS, domain I"/>
    <property type="match status" value="1"/>
</dbReference>
<dbReference type="Gene3D" id="1.10.1420.10">
    <property type="match status" value="2"/>
</dbReference>
<dbReference type="GO" id="GO:0005524">
    <property type="term" value="F:ATP binding"/>
    <property type="evidence" value="ECO:0007669"/>
    <property type="project" value="UniProtKB-UniRule"/>
</dbReference>
<feature type="region of interest" description="Disordered" evidence="11">
    <location>
        <begin position="788"/>
        <end position="831"/>
    </location>
</feature>
<dbReference type="Pfam" id="PF05190">
    <property type="entry name" value="MutS_IV"/>
    <property type="match status" value="1"/>
</dbReference>
<evidence type="ECO:0000256" key="7">
    <source>
        <dbReference type="ARBA" id="ARBA00023204"/>
    </source>
</evidence>
<dbReference type="PANTHER" id="PTHR11361">
    <property type="entry name" value="DNA MISMATCH REPAIR PROTEIN MUTS FAMILY MEMBER"/>
    <property type="match status" value="1"/>
</dbReference>
<dbReference type="NCBIfam" id="TIGR01070">
    <property type="entry name" value="mutS1"/>
    <property type="match status" value="1"/>
</dbReference>
<dbReference type="SUPFAM" id="SSF52540">
    <property type="entry name" value="P-loop containing nucleoside triphosphate hydrolases"/>
    <property type="match status" value="1"/>
</dbReference>
<dbReference type="Proteomes" id="UP000198672">
    <property type="component" value="Unassembled WGS sequence"/>
</dbReference>
<dbReference type="Pfam" id="PF05188">
    <property type="entry name" value="MutS_II"/>
    <property type="match status" value="1"/>
</dbReference>
<evidence type="ECO:0000256" key="11">
    <source>
        <dbReference type="SAM" id="MobiDB-lite"/>
    </source>
</evidence>
<keyword evidence="6 9" id="KW-0238">DNA-binding</keyword>
<keyword evidence="3 9" id="KW-0547">Nucleotide-binding</keyword>